<evidence type="ECO:0000313" key="1">
    <source>
        <dbReference type="EMBL" id="MFC4507754.1"/>
    </source>
</evidence>
<dbReference type="Gene3D" id="3.40.50.1820">
    <property type="entry name" value="alpha/beta hydrolase"/>
    <property type="match status" value="1"/>
</dbReference>
<dbReference type="EMBL" id="JBHSFK010000061">
    <property type="protein sequence ID" value="MFC4507754.1"/>
    <property type="molecule type" value="Genomic_DNA"/>
</dbReference>
<evidence type="ECO:0008006" key="3">
    <source>
        <dbReference type="Google" id="ProtNLM"/>
    </source>
</evidence>
<dbReference type="SUPFAM" id="SSF53474">
    <property type="entry name" value="alpha/beta-Hydrolases"/>
    <property type="match status" value="1"/>
</dbReference>
<dbReference type="RefSeq" id="WP_381186636.1">
    <property type="nucleotide sequence ID" value="NZ_JBHSFK010000061.1"/>
</dbReference>
<evidence type="ECO:0000313" key="2">
    <source>
        <dbReference type="Proteomes" id="UP001595839"/>
    </source>
</evidence>
<gene>
    <name evidence="1" type="ORF">ACFPIH_51565</name>
</gene>
<proteinExistence type="predicted"/>
<comment type="caution">
    <text evidence="1">The sequence shown here is derived from an EMBL/GenBank/DDBJ whole genome shotgun (WGS) entry which is preliminary data.</text>
</comment>
<accession>A0ABV9B6J0</accession>
<organism evidence="1 2">
    <name type="scientific">Streptomyces vulcanius</name>
    <dbReference type="NCBI Taxonomy" id="1441876"/>
    <lineage>
        <taxon>Bacteria</taxon>
        <taxon>Bacillati</taxon>
        <taxon>Actinomycetota</taxon>
        <taxon>Actinomycetes</taxon>
        <taxon>Kitasatosporales</taxon>
        <taxon>Streptomycetaceae</taxon>
        <taxon>Streptomyces</taxon>
    </lineage>
</organism>
<dbReference type="Proteomes" id="UP001595839">
    <property type="component" value="Unassembled WGS sequence"/>
</dbReference>
<protein>
    <recommendedName>
        <fullName evidence="3">AB hydrolase-1 domain-containing protein</fullName>
    </recommendedName>
</protein>
<sequence>MSSVTSIMGMDLTLGLPPSATPDGVGALTIAATLYAPAEVDERDVRVLVCWPGGSYGRDYWNIHLPGRDGYSFAEHMTARGFVVIAADPLGVGGSGRPEDGRSNCHS</sequence>
<keyword evidence="2" id="KW-1185">Reference proteome</keyword>
<reference evidence="2" key="1">
    <citation type="journal article" date="2019" name="Int. J. Syst. Evol. Microbiol.">
        <title>The Global Catalogue of Microorganisms (GCM) 10K type strain sequencing project: providing services to taxonomists for standard genome sequencing and annotation.</title>
        <authorList>
            <consortium name="The Broad Institute Genomics Platform"/>
            <consortium name="The Broad Institute Genome Sequencing Center for Infectious Disease"/>
            <person name="Wu L."/>
            <person name="Ma J."/>
        </authorList>
    </citation>
    <scope>NUCLEOTIDE SEQUENCE [LARGE SCALE GENOMIC DNA]</scope>
    <source>
        <strain evidence="2">CGMCC 4.7177</strain>
    </source>
</reference>
<dbReference type="InterPro" id="IPR029058">
    <property type="entry name" value="AB_hydrolase_fold"/>
</dbReference>
<name>A0ABV9B6J0_9ACTN</name>